<protein>
    <submittedName>
        <fullName evidence="1">Uncharacterized protein</fullName>
    </submittedName>
</protein>
<dbReference type="InterPro" id="IPR035179">
    <property type="entry name" value="DUF5314"/>
</dbReference>
<dbReference type="GeneID" id="30992191"/>
<evidence type="ECO:0000313" key="3">
    <source>
        <dbReference type="Proteomes" id="UP000038830"/>
    </source>
</evidence>
<evidence type="ECO:0000313" key="4">
    <source>
        <dbReference type="Proteomes" id="UP000094389"/>
    </source>
</evidence>
<reference evidence="2 4" key="3">
    <citation type="journal article" date="2016" name="Proc. Natl. Acad. Sci. U.S.A.">
        <title>Comparative genomics of biotechnologically important yeasts.</title>
        <authorList>
            <person name="Riley R."/>
            <person name="Haridas S."/>
            <person name="Wolfe K.H."/>
            <person name="Lopes M.R."/>
            <person name="Hittinger C.T."/>
            <person name="Goeker M."/>
            <person name="Salamov A.A."/>
            <person name="Wisecaver J.H."/>
            <person name="Long T.M."/>
            <person name="Calvey C.H."/>
            <person name="Aerts A.L."/>
            <person name="Barry K.W."/>
            <person name="Choi C."/>
            <person name="Clum A."/>
            <person name="Coughlan A.Y."/>
            <person name="Deshpande S."/>
            <person name="Douglass A.P."/>
            <person name="Hanson S.J."/>
            <person name="Klenk H.-P."/>
            <person name="LaButti K.M."/>
            <person name="Lapidus A."/>
            <person name="Lindquist E.A."/>
            <person name="Lipzen A.M."/>
            <person name="Meier-Kolthoff J.P."/>
            <person name="Ohm R.A."/>
            <person name="Otillar R.P."/>
            <person name="Pangilinan J.L."/>
            <person name="Peng Y."/>
            <person name="Rokas A."/>
            <person name="Rosa C.A."/>
            <person name="Scheuner C."/>
            <person name="Sibirny A.A."/>
            <person name="Slot J.C."/>
            <person name="Stielow J.B."/>
            <person name="Sun H."/>
            <person name="Kurtzman C.P."/>
            <person name="Blackwell M."/>
            <person name="Grigoriev I.V."/>
            <person name="Jeffries T.W."/>
        </authorList>
    </citation>
    <scope>NUCLEOTIDE SEQUENCE [LARGE SCALE GENOMIC DNA]</scope>
    <source>
        <strain evidence="4">ATCC 18201 / CBS 1600 / BCRC 20928 / JCM 3617 / NBRC 0987 / NRRL Y-1542</strain>
        <strain evidence="2">NRRL Y-1542</strain>
    </source>
</reference>
<evidence type="ECO:0000313" key="1">
    <source>
        <dbReference type="EMBL" id="CEP24790.1"/>
    </source>
</evidence>
<sequence>MSAKPMNWNTIRLRLQQVMVQPPSLWNIDEESKLSGTENFFKWQGALAFKLRITGLHLYEYMVHGTTPPCETGMISDVDQDEMRSLLSSCVTSALLDSVKGHALLFLQSHYSANNFKDTGHDLFIFLQEQFGYVSLSMVWRRILEITQKGSSKSCDDLLSQFFELQVNVLNNLSPQELGSCLLVASLKNQGVSEDYIEQIATTYLSKFKYLEPRNLPEGGSLQR</sequence>
<keyword evidence="4" id="KW-1185">Reference proteome</keyword>
<reference evidence="1" key="1">
    <citation type="submission" date="2014-12" db="EMBL/GenBank/DDBJ databases">
        <authorList>
            <person name="Jaenicke S."/>
        </authorList>
    </citation>
    <scope>NUCLEOTIDE SEQUENCE [LARGE SCALE GENOMIC DNA]</scope>
    <source>
        <strain evidence="1">CBS1600</strain>
    </source>
</reference>
<reference evidence="3" key="2">
    <citation type="journal article" date="2015" name="J. Biotechnol.">
        <title>The structure of the Cyberlindnera jadinii genome and its relation to Candida utilis analyzed by the occurrence of single nucleotide polymorphisms.</title>
        <authorList>
            <person name="Rupp O."/>
            <person name="Brinkrolf K."/>
            <person name="Buerth C."/>
            <person name="Kunigo M."/>
            <person name="Schneider J."/>
            <person name="Jaenicke S."/>
            <person name="Goesmann A."/>
            <person name="Puehler A."/>
            <person name="Jaeger K.-E."/>
            <person name="Ernst J.F."/>
        </authorList>
    </citation>
    <scope>NUCLEOTIDE SEQUENCE [LARGE SCALE GENOMIC DNA]</scope>
    <source>
        <strain evidence="3">ATCC 18201 / CBS 1600 / BCRC 20928 / JCM 3617 / NBRC 0987 / NRRL Y-1542</strain>
    </source>
</reference>
<dbReference type="Pfam" id="PF17241">
    <property type="entry name" value="Retrotran_gag_4"/>
    <property type="match status" value="1"/>
</dbReference>
<dbReference type="RefSeq" id="XP_020067760.1">
    <property type="nucleotide sequence ID" value="XM_020217795.1"/>
</dbReference>
<evidence type="ECO:0000313" key="2">
    <source>
        <dbReference type="EMBL" id="ODV70721.1"/>
    </source>
</evidence>
<dbReference type="AlphaFoldDB" id="A0A0H5C8V4"/>
<gene>
    <name evidence="1" type="ORF">BN1211_5707</name>
    <name evidence="2" type="ORF">CYBJADRAFT_58426</name>
</gene>
<name>A0A0H5C8V4_CYBJN</name>
<dbReference type="Proteomes" id="UP000038830">
    <property type="component" value="Unassembled WGS sequence"/>
</dbReference>
<dbReference type="EMBL" id="CDQK01000007">
    <property type="protein sequence ID" value="CEP24790.1"/>
    <property type="molecule type" value="Genomic_DNA"/>
</dbReference>
<accession>A0A0H5C8V4</accession>
<organism evidence="1 3">
    <name type="scientific">Cyberlindnera jadinii (strain ATCC 18201 / CBS 1600 / BCRC 20928 / JCM 3617 / NBRC 0987 / NRRL Y-1542)</name>
    <name type="common">Torula yeast</name>
    <name type="synonym">Candida utilis</name>
    <dbReference type="NCBI Taxonomy" id="983966"/>
    <lineage>
        <taxon>Eukaryota</taxon>
        <taxon>Fungi</taxon>
        <taxon>Dikarya</taxon>
        <taxon>Ascomycota</taxon>
        <taxon>Saccharomycotina</taxon>
        <taxon>Saccharomycetes</taxon>
        <taxon>Phaffomycetales</taxon>
        <taxon>Phaffomycetaceae</taxon>
        <taxon>Cyberlindnera</taxon>
    </lineage>
</organism>
<accession>A0A1E4RU39</accession>
<proteinExistence type="predicted"/>
<dbReference type="EMBL" id="KV453952">
    <property type="protein sequence ID" value="ODV70721.1"/>
    <property type="molecule type" value="Genomic_DNA"/>
</dbReference>
<dbReference type="Proteomes" id="UP000094389">
    <property type="component" value="Unassembled WGS sequence"/>
</dbReference>